<evidence type="ECO:0000256" key="1">
    <source>
        <dbReference type="SAM" id="MobiDB-lite"/>
    </source>
</evidence>
<dbReference type="AlphaFoldDB" id="A0A8T0GLE3"/>
<sequence length="158" mass="17792">MNEPQRTRPNSSLHTTEHDEPRRRVDEKRFSVAVSSGGGFSSMFGGADEQAKRSEEKRSEDKRSAQVRGEGRAIAIAGVRLPVARRGCSLGRAQRGWNWRGRWRREGERASGRGERSGIQLVAFVAPSESWRGDRCEVLRCCGARRKLCGDFLPCYRV</sequence>
<feature type="compositionally biased region" description="Basic and acidic residues" evidence="1">
    <location>
        <begin position="49"/>
        <end position="64"/>
    </location>
</feature>
<dbReference type="EMBL" id="CM026431">
    <property type="protein sequence ID" value="KAG0558558.1"/>
    <property type="molecule type" value="Genomic_DNA"/>
</dbReference>
<dbReference type="Proteomes" id="UP000822688">
    <property type="component" value="Chromosome 10"/>
</dbReference>
<reference evidence="2" key="1">
    <citation type="submission" date="2020-06" db="EMBL/GenBank/DDBJ databases">
        <title>WGS assembly of Ceratodon purpureus strain R40.</title>
        <authorList>
            <person name="Carey S.B."/>
            <person name="Jenkins J."/>
            <person name="Shu S."/>
            <person name="Lovell J.T."/>
            <person name="Sreedasyam A."/>
            <person name="Maumus F."/>
            <person name="Tiley G.P."/>
            <person name="Fernandez-Pozo N."/>
            <person name="Barry K."/>
            <person name="Chen C."/>
            <person name="Wang M."/>
            <person name="Lipzen A."/>
            <person name="Daum C."/>
            <person name="Saski C.A."/>
            <person name="Payton A.C."/>
            <person name="Mcbreen J.C."/>
            <person name="Conrad R.E."/>
            <person name="Kollar L.M."/>
            <person name="Olsson S."/>
            <person name="Huttunen S."/>
            <person name="Landis J.B."/>
            <person name="Wickett N.J."/>
            <person name="Johnson M.G."/>
            <person name="Rensing S.A."/>
            <person name="Grimwood J."/>
            <person name="Schmutz J."/>
            <person name="Mcdaniel S.F."/>
        </authorList>
    </citation>
    <scope>NUCLEOTIDE SEQUENCE</scope>
    <source>
        <strain evidence="2">R40</strain>
    </source>
</reference>
<protein>
    <submittedName>
        <fullName evidence="2">Uncharacterized protein</fullName>
    </submittedName>
</protein>
<keyword evidence="3" id="KW-1185">Reference proteome</keyword>
<evidence type="ECO:0000313" key="2">
    <source>
        <dbReference type="EMBL" id="KAG0558558.1"/>
    </source>
</evidence>
<name>A0A8T0GLE3_CERPU</name>
<evidence type="ECO:0000313" key="3">
    <source>
        <dbReference type="Proteomes" id="UP000822688"/>
    </source>
</evidence>
<organism evidence="2 3">
    <name type="scientific">Ceratodon purpureus</name>
    <name type="common">Fire moss</name>
    <name type="synonym">Dicranum purpureum</name>
    <dbReference type="NCBI Taxonomy" id="3225"/>
    <lineage>
        <taxon>Eukaryota</taxon>
        <taxon>Viridiplantae</taxon>
        <taxon>Streptophyta</taxon>
        <taxon>Embryophyta</taxon>
        <taxon>Bryophyta</taxon>
        <taxon>Bryophytina</taxon>
        <taxon>Bryopsida</taxon>
        <taxon>Dicranidae</taxon>
        <taxon>Pseudoditrichales</taxon>
        <taxon>Ditrichaceae</taxon>
        <taxon>Ceratodon</taxon>
    </lineage>
</organism>
<feature type="region of interest" description="Disordered" evidence="1">
    <location>
        <begin position="1"/>
        <end position="69"/>
    </location>
</feature>
<proteinExistence type="predicted"/>
<feature type="compositionally biased region" description="Low complexity" evidence="1">
    <location>
        <begin position="31"/>
        <end position="47"/>
    </location>
</feature>
<comment type="caution">
    <text evidence="2">The sequence shown here is derived from an EMBL/GenBank/DDBJ whole genome shotgun (WGS) entry which is preliminary data.</text>
</comment>
<accession>A0A8T0GLE3</accession>
<feature type="compositionally biased region" description="Basic and acidic residues" evidence="1">
    <location>
        <begin position="15"/>
        <end position="30"/>
    </location>
</feature>
<gene>
    <name evidence="2" type="ORF">KC19_10G037500</name>
</gene>